<dbReference type="AlphaFoldDB" id="A0A1I4CWV6"/>
<keyword evidence="1" id="KW-0812">Transmembrane</keyword>
<reference evidence="2 3" key="1">
    <citation type="submission" date="2016-10" db="EMBL/GenBank/DDBJ databases">
        <authorList>
            <person name="de Groot N.N."/>
        </authorList>
    </citation>
    <scope>NUCLEOTIDE SEQUENCE [LARGE SCALE GENOMIC DNA]</scope>
    <source>
        <strain evidence="2 3">DSM 19981</strain>
    </source>
</reference>
<keyword evidence="1" id="KW-1133">Transmembrane helix</keyword>
<evidence type="ECO:0000313" key="3">
    <source>
        <dbReference type="Proteomes" id="UP000199473"/>
    </source>
</evidence>
<accession>A0A1I4CWV6</accession>
<gene>
    <name evidence="2" type="ORF">SAMN02745775_108184</name>
</gene>
<keyword evidence="3" id="KW-1185">Reference proteome</keyword>
<evidence type="ECO:0000313" key="2">
    <source>
        <dbReference type="EMBL" id="SFK84371.1"/>
    </source>
</evidence>
<dbReference type="STRING" id="1123062.SAMN02745775_108184"/>
<keyword evidence="1" id="KW-0472">Membrane</keyword>
<feature type="transmembrane region" description="Helical" evidence="1">
    <location>
        <begin position="117"/>
        <end position="135"/>
    </location>
</feature>
<organism evidence="2 3">
    <name type="scientific">Falsiroseomonas stagni DSM 19981</name>
    <dbReference type="NCBI Taxonomy" id="1123062"/>
    <lineage>
        <taxon>Bacteria</taxon>
        <taxon>Pseudomonadati</taxon>
        <taxon>Pseudomonadota</taxon>
        <taxon>Alphaproteobacteria</taxon>
        <taxon>Acetobacterales</taxon>
        <taxon>Roseomonadaceae</taxon>
        <taxon>Falsiroseomonas</taxon>
    </lineage>
</organism>
<dbReference type="EMBL" id="FOSQ01000008">
    <property type="protein sequence ID" value="SFK84371.1"/>
    <property type="molecule type" value="Genomic_DNA"/>
</dbReference>
<feature type="transmembrane region" description="Helical" evidence="1">
    <location>
        <begin position="12"/>
        <end position="29"/>
    </location>
</feature>
<evidence type="ECO:0000256" key="1">
    <source>
        <dbReference type="SAM" id="Phobius"/>
    </source>
</evidence>
<proteinExistence type="predicted"/>
<dbReference type="Proteomes" id="UP000199473">
    <property type="component" value="Unassembled WGS sequence"/>
</dbReference>
<name>A0A1I4CWV6_9PROT</name>
<feature type="transmembrane region" description="Helical" evidence="1">
    <location>
        <begin position="147"/>
        <end position="168"/>
    </location>
</feature>
<sequence length="193" mass="20170">MVDAAASPRLAAYAIATALNLAITVLPIFQRSFLLSIRALEADTEASREALLKRPRFGRSIGFLERQIYLYALSAKGLDLITAVVVFKAFAEWIKPDVQPGKTAATDDSQKMLLARFYAYTIGNLLSILWAIAIHEASGPLATLLPVLSLGTALALAAILGLAMTVAATAHGAKPATKAAPPASAPPGTDGTA</sequence>
<protein>
    <submittedName>
        <fullName evidence="2">Uncharacterized protein</fullName>
    </submittedName>
</protein>
<dbReference type="RefSeq" id="WP_175534045.1">
    <property type="nucleotide sequence ID" value="NZ_FOSQ01000008.1"/>
</dbReference>